<reference evidence="2" key="1">
    <citation type="submission" date="2019-10" db="EMBL/GenBank/DDBJ databases">
        <title>Bird 10,000 Genomes (B10K) Project - Family phase.</title>
        <authorList>
            <person name="Zhang G."/>
        </authorList>
    </citation>
    <scope>NUCLEOTIDE SEQUENCE</scope>
    <source>
        <strain evidence="2">B10K-DU-002-69</strain>
        <tissue evidence="2">Muscle</tissue>
    </source>
</reference>
<evidence type="ECO:0000313" key="2">
    <source>
        <dbReference type="EMBL" id="NWI66914.1"/>
    </source>
</evidence>
<accession>A0A851DG51</accession>
<evidence type="ECO:0000313" key="3">
    <source>
        <dbReference type="Proteomes" id="UP000660247"/>
    </source>
</evidence>
<dbReference type="OrthoDB" id="25179at2759"/>
<feature type="region of interest" description="Disordered" evidence="1">
    <location>
        <begin position="207"/>
        <end position="233"/>
    </location>
</feature>
<feature type="non-terminal residue" evidence="2">
    <location>
        <position position="381"/>
    </location>
</feature>
<dbReference type="AlphaFoldDB" id="A0A851DG51"/>
<proteinExistence type="predicted"/>
<organism evidence="2 3">
    <name type="scientific">Todus mexicanus</name>
    <name type="common">Puerto Rican tody</name>
    <dbReference type="NCBI Taxonomy" id="135184"/>
    <lineage>
        <taxon>Eukaryota</taxon>
        <taxon>Metazoa</taxon>
        <taxon>Chordata</taxon>
        <taxon>Craniata</taxon>
        <taxon>Vertebrata</taxon>
        <taxon>Euteleostomi</taxon>
        <taxon>Archelosauria</taxon>
        <taxon>Archosauria</taxon>
        <taxon>Dinosauria</taxon>
        <taxon>Saurischia</taxon>
        <taxon>Theropoda</taxon>
        <taxon>Coelurosauria</taxon>
        <taxon>Aves</taxon>
        <taxon>Neognathae</taxon>
        <taxon>Neoaves</taxon>
        <taxon>Telluraves</taxon>
        <taxon>Coraciimorphae</taxon>
        <taxon>Coraciiformes</taxon>
        <taxon>Todidae</taxon>
        <taxon>Todus</taxon>
    </lineage>
</organism>
<comment type="caution">
    <text evidence="2">The sequence shown here is derived from an EMBL/GenBank/DDBJ whole genome shotgun (WGS) entry which is preliminary data.</text>
</comment>
<feature type="compositionally biased region" description="Polar residues" evidence="1">
    <location>
        <begin position="370"/>
        <end position="381"/>
    </location>
</feature>
<gene>
    <name evidence="2" type="primary">Rapgef1</name>
    <name evidence="2" type="ORF">TODMEX_R00498</name>
</gene>
<dbReference type="Proteomes" id="UP000660247">
    <property type="component" value="Unassembled WGS sequence"/>
</dbReference>
<protein>
    <submittedName>
        <fullName evidence="2">RPGF1 factor</fullName>
    </submittedName>
</protein>
<keyword evidence="3" id="KW-1185">Reference proteome</keyword>
<feature type="region of interest" description="Disordered" evidence="1">
    <location>
        <begin position="260"/>
        <end position="298"/>
    </location>
</feature>
<feature type="non-terminal residue" evidence="2">
    <location>
        <position position="1"/>
    </location>
</feature>
<sequence>VFLDSERSHLSSFTMKLKGKFHSPKIKRTPSKKGKQADLTVKTPEKSANKSLLPFLYYHYYLRSVYFFSFTLPVWLQSRALHIIRSNVSWLEEKEKEVVSALRYFKTIVDKMAIDNKVLEMLPGSASKVLEAILPLVQTDPRIQQSSAISSCYSRVYQSLANLIRWSDQVMLEGVNSEDKEMVTTVKGVIKAVLDGVKELVRLTIEKQEHPSPTSPVKPSLPACKSDSPSELPLTDREMEILNKTTNMTQSNELLTDSMDEEVAPPKPPLPSIRVAENSPPPALPPKKRQSAPSPTRVAVVAPMSRATSGSSLPVGINRQDFDVDCYAQRRLSGGSHSYGGESPRLSPCSSIGKLSKSDEQLSSLDRDSGQCSRNTSCETL</sequence>
<evidence type="ECO:0000256" key="1">
    <source>
        <dbReference type="SAM" id="MobiDB-lite"/>
    </source>
</evidence>
<feature type="region of interest" description="Disordered" evidence="1">
    <location>
        <begin position="332"/>
        <end position="381"/>
    </location>
</feature>
<feature type="compositionally biased region" description="Basic and acidic residues" evidence="1">
    <location>
        <begin position="356"/>
        <end position="369"/>
    </location>
</feature>
<dbReference type="EMBL" id="WEIS01052341">
    <property type="protein sequence ID" value="NWI66914.1"/>
    <property type="molecule type" value="Genomic_DNA"/>
</dbReference>
<name>A0A851DG51_TODME</name>